<comment type="caution">
    <text evidence="13">The sequence shown here is derived from an EMBL/GenBank/DDBJ whole genome shotgun (WGS) entry which is preliminary data.</text>
</comment>
<keyword evidence="6 12" id="KW-1003">Cell membrane</keyword>
<evidence type="ECO:0000256" key="10">
    <source>
        <dbReference type="ARBA" id="ARBA00022989"/>
    </source>
</evidence>
<keyword evidence="9 12" id="KW-0201">Cytochrome c-type biogenesis</keyword>
<dbReference type="GO" id="GO:0017004">
    <property type="term" value="P:cytochrome complex assembly"/>
    <property type="evidence" value="ECO:0007669"/>
    <property type="project" value="UniProtKB-KW"/>
</dbReference>
<organism evidence="13 14">
    <name type="scientific">Pararhodobacter aggregans</name>
    <dbReference type="NCBI Taxonomy" id="404875"/>
    <lineage>
        <taxon>Bacteria</taxon>
        <taxon>Pseudomonadati</taxon>
        <taxon>Pseudomonadota</taxon>
        <taxon>Alphaproteobacteria</taxon>
        <taxon>Rhodobacterales</taxon>
        <taxon>Paracoccaceae</taxon>
        <taxon>Pararhodobacter</taxon>
    </lineage>
</organism>
<evidence type="ECO:0000256" key="7">
    <source>
        <dbReference type="ARBA" id="ARBA00022519"/>
    </source>
</evidence>
<protein>
    <recommendedName>
        <fullName evidence="4 12">Heme exporter protein D</fullName>
    </recommendedName>
</protein>
<dbReference type="GO" id="GO:0015886">
    <property type="term" value="P:heme transport"/>
    <property type="evidence" value="ECO:0007669"/>
    <property type="project" value="InterPro"/>
</dbReference>
<name>A0A2T7UMY5_9RHOB</name>
<evidence type="ECO:0000256" key="8">
    <source>
        <dbReference type="ARBA" id="ARBA00022692"/>
    </source>
</evidence>
<dbReference type="EMBL" id="QDDR01000010">
    <property type="protein sequence ID" value="PVE46052.1"/>
    <property type="molecule type" value="Genomic_DNA"/>
</dbReference>
<evidence type="ECO:0000256" key="11">
    <source>
        <dbReference type="ARBA" id="ARBA00023136"/>
    </source>
</evidence>
<evidence type="ECO:0000256" key="1">
    <source>
        <dbReference type="ARBA" id="ARBA00002442"/>
    </source>
</evidence>
<accession>A0A2T7UMY5</accession>
<comment type="subcellular location">
    <subcellularLocation>
        <location evidence="2 12">Cell inner membrane</location>
        <topology evidence="2 12">Single-pass membrane protein</topology>
    </subcellularLocation>
</comment>
<comment type="function">
    <text evidence="1 12">Required for the export of heme to the periplasm for the biogenesis of c-type cytochromes.</text>
</comment>
<evidence type="ECO:0000256" key="5">
    <source>
        <dbReference type="ARBA" id="ARBA00022448"/>
    </source>
</evidence>
<proteinExistence type="inferred from homology"/>
<dbReference type="Proteomes" id="UP000244810">
    <property type="component" value="Unassembled WGS sequence"/>
</dbReference>
<dbReference type="RefSeq" id="WP_107751877.1">
    <property type="nucleotide sequence ID" value="NZ_QBKF01000005.1"/>
</dbReference>
<keyword evidence="5 12" id="KW-0813">Transport</keyword>
<dbReference type="Pfam" id="PF04995">
    <property type="entry name" value="CcmD"/>
    <property type="match status" value="1"/>
</dbReference>
<dbReference type="OrthoDB" id="7874534at2"/>
<evidence type="ECO:0000256" key="6">
    <source>
        <dbReference type="ARBA" id="ARBA00022475"/>
    </source>
</evidence>
<evidence type="ECO:0000256" key="9">
    <source>
        <dbReference type="ARBA" id="ARBA00022748"/>
    </source>
</evidence>
<keyword evidence="7 12" id="KW-0997">Cell inner membrane</keyword>
<keyword evidence="11 12" id="KW-0472">Membrane</keyword>
<evidence type="ECO:0000256" key="4">
    <source>
        <dbReference type="ARBA" id="ARBA00016461"/>
    </source>
</evidence>
<sequence>MPDLGPYATEVTLAYAVSLGLIAALILWSWARARRVRRELAALETRTPRG</sequence>
<dbReference type="NCBIfam" id="TIGR03141">
    <property type="entry name" value="cytochro_ccmD"/>
    <property type="match status" value="1"/>
</dbReference>
<evidence type="ECO:0000256" key="2">
    <source>
        <dbReference type="ARBA" id="ARBA00004377"/>
    </source>
</evidence>
<reference evidence="13 14" key="1">
    <citation type="journal article" date="2011" name="Syst. Appl. Microbiol.">
        <title>Defluviimonas denitrificans gen. nov., sp. nov., and Pararhodobacter aggregans gen. nov., sp. nov., non-phototrophic Rhodobacteraceae from the biofilter of a marine aquaculture.</title>
        <authorList>
            <person name="Foesel B.U."/>
            <person name="Drake H.L."/>
            <person name="Schramm A."/>
        </authorList>
    </citation>
    <scope>NUCLEOTIDE SEQUENCE [LARGE SCALE GENOMIC DNA]</scope>
    <source>
        <strain evidence="13 14">D1-19</strain>
    </source>
</reference>
<comment type="similarity">
    <text evidence="3 12">Belongs to the CcmD/CycX/HelD family.</text>
</comment>
<dbReference type="GO" id="GO:0005886">
    <property type="term" value="C:plasma membrane"/>
    <property type="evidence" value="ECO:0007669"/>
    <property type="project" value="UniProtKB-SubCell"/>
</dbReference>
<keyword evidence="14" id="KW-1185">Reference proteome</keyword>
<keyword evidence="10 12" id="KW-1133">Transmembrane helix</keyword>
<feature type="transmembrane region" description="Helical" evidence="12">
    <location>
        <begin position="12"/>
        <end position="31"/>
    </location>
</feature>
<evidence type="ECO:0000256" key="12">
    <source>
        <dbReference type="RuleBase" id="RU363101"/>
    </source>
</evidence>
<evidence type="ECO:0000256" key="3">
    <source>
        <dbReference type="ARBA" id="ARBA00008741"/>
    </source>
</evidence>
<dbReference type="InterPro" id="IPR007078">
    <property type="entry name" value="Haem_export_protD_CcmD"/>
</dbReference>
<evidence type="ECO:0000313" key="13">
    <source>
        <dbReference type="EMBL" id="PVE46052.1"/>
    </source>
</evidence>
<gene>
    <name evidence="13" type="primary">ccmD</name>
    <name evidence="13" type="ORF">DDE23_17815</name>
</gene>
<keyword evidence="8 12" id="KW-0812">Transmembrane</keyword>
<evidence type="ECO:0000313" key="14">
    <source>
        <dbReference type="Proteomes" id="UP000244810"/>
    </source>
</evidence>
<dbReference type="AlphaFoldDB" id="A0A2T7UMY5"/>